<keyword evidence="1" id="KW-0175">Coiled coil</keyword>
<evidence type="ECO:0000313" key="3">
    <source>
        <dbReference type="EMBL" id="OVE85718.1"/>
    </source>
</evidence>
<dbReference type="AlphaFoldDB" id="A0A202EC01"/>
<name>A0A202EC01_9EURY</name>
<evidence type="ECO:0008006" key="5">
    <source>
        <dbReference type="Google" id="ProtNLM"/>
    </source>
</evidence>
<dbReference type="RefSeq" id="WP_054864153.1">
    <property type="nucleotide sequence ID" value="NZ_MWPH01000001.1"/>
</dbReference>
<feature type="compositionally biased region" description="Acidic residues" evidence="2">
    <location>
        <begin position="258"/>
        <end position="267"/>
    </location>
</feature>
<reference evidence="3 4" key="1">
    <citation type="submission" date="2017-02" db="EMBL/GenBank/DDBJ databases">
        <title>Natronthermophilus aegyptiacus gen. nov.,sp. nov., an aerobic, extremely halophilic alkalithermophilic archaeon isolated from the athalassohaline Wadi An Natrun, Egypt.</title>
        <authorList>
            <person name="Zhao B."/>
        </authorList>
    </citation>
    <scope>NUCLEOTIDE SEQUENCE [LARGE SCALE GENOMIC DNA]</scope>
    <source>
        <strain evidence="3 4">CGMCC 1.3597</strain>
    </source>
</reference>
<feature type="region of interest" description="Disordered" evidence="2">
    <location>
        <begin position="236"/>
        <end position="286"/>
    </location>
</feature>
<proteinExistence type="predicted"/>
<keyword evidence="4" id="KW-1185">Reference proteome</keyword>
<accession>A0A202EC01</accession>
<dbReference type="EMBL" id="MWPH01000001">
    <property type="protein sequence ID" value="OVE85718.1"/>
    <property type="molecule type" value="Genomic_DNA"/>
</dbReference>
<feature type="compositionally biased region" description="Polar residues" evidence="2">
    <location>
        <begin position="276"/>
        <end position="286"/>
    </location>
</feature>
<dbReference type="Proteomes" id="UP000196084">
    <property type="component" value="Unassembled WGS sequence"/>
</dbReference>
<organism evidence="3 4">
    <name type="scientific">Natronolimnobius baerhuensis</name>
    <dbReference type="NCBI Taxonomy" id="253108"/>
    <lineage>
        <taxon>Archaea</taxon>
        <taxon>Methanobacteriati</taxon>
        <taxon>Methanobacteriota</taxon>
        <taxon>Stenosarchaea group</taxon>
        <taxon>Halobacteria</taxon>
        <taxon>Halobacteriales</taxon>
        <taxon>Natrialbaceae</taxon>
        <taxon>Natronolimnobius</taxon>
    </lineage>
</organism>
<sequence length="286" mass="31888">MASENDDGGVSFALPAEVDAWVAETAEQRDESREEICRRVVTAAHAIATDDESVPVDQRELEDLEEQVEADLESHHEEFHELLEDVRSRVIQVKREADAKAPADHDHAEYEDDIASMRTDLTDLEDHVSAGFENFEDVLDYLFDQTDDLEERSTVLATAVVDLRDRWNAVAERERRRAAVERLQLAANQLGIRAAACEDCDASVDIALLTAPECPHCASSFADVTERTSFFGSHILETGEPPALEGQARRETQPTSDEVFEELESDAETTRDRNSRPSSEVTGSDD</sequence>
<comment type="caution">
    <text evidence="3">The sequence shown here is derived from an EMBL/GenBank/DDBJ whole genome shotgun (WGS) entry which is preliminary data.</text>
</comment>
<feature type="coiled-coil region" evidence="1">
    <location>
        <begin position="58"/>
        <end position="127"/>
    </location>
</feature>
<evidence type="ECO:0000256" key="2">
    <source>
        <dbReference type="SAM" id="MobiDB-lite"/>
    </source>
</evidence>
<protein>
    <recommendedName>
        <fullName evidence="5">CopG family transcriptional regulator</fullName>
    </recommendedName>
</protein>
<gene>
    <name evidence="3" type="ORF">B2G88_02555</name>
</gene>
<dbReference type="OrthoDB" id="178000at2157"/>
<evidence type="ECO:0000256" key="1">
    <source>
        <dbReference type="SAM" id="Coils"/>
    </source>
</evidence>
<evidence type="ECO:0000313" key="4">
    <source>
        <dbReference type="Proteomes" id="UP000196084"/>
    </source>
</evidence>